<evidence type="ECO:0000313" key="2">
    <source>
        <dbReference type="EMBL" id="GES37401.1"/>
    </source>
</evidence>
<comment type="caution">
    <text evidence="2">The sequence shown here is derived from an EMBL/GenBank/DDBJ whole genome shotgun (WGS) entry which is preliminary data.</text>
</comment>
<proteinExistence type="predicted"/>
<evidence type="ECO:0000313" key="3">
    <source>
        <dbReference type="Proteomes" id="UP000325466"/>
    </source>
</evidence>
<dbReference type="Proteomes" id="UP000325466">
    <property type="component" value="Unassembled WGS sequence"/>
</dbReference>
<reference evidence="2 3" key="1">
    <citation type="journal article" date="2018" name="Biodegradation">
        <title>1,4-Dioxane degradation characteristics of Rhodococcus aetherivorans JCM 14343.</title>
        <authorList>
            <person name="Inoue D."/>
            <person name="Tsunoda T."/>
            <person name="Yamamoto N."/>
            <person name="Ike M."/>
            <person name="Sei K."/>
        </authorList>
    </citation>
    <scope>NUCLEOTIDE SEQUENCE [LARGE SCALE GENOMIC DNA]</scope>
    <source>
        <strain evidence="2 3">JCM 14343</strain>
    </source>
</reference>
<name>A0ABQ0YLF2_9NOCA</name>
<organism evidence="2 3">
    <name type="scientific">Rhodococcus aetherivorans</name>
    <dbReference type="NCBI Taxonomy" id="191292"/>
    <lineage>
        <taxon>Bacteria</taxon>
        <taxon>Bacillati</taxon>
        <taxon>Actinomycetota</taxon>
        <taxon>Actinomycetes</taxon>
        <taxon>Mycobacteriales</taxon>
        <taxon>Nocardiaceae</taxon>
        <taxon>Rhodococcus</taxon>
    </lineage>
</organism>
<sequence>MGGGHGRYGTRRHFEFSFTSSLPGRVAPRTRGDPLHACPTTLGQFHHAGGRVPGHRDVRGRGRHRLTAARANAIPQPPDAWDDDPGRVHGAASVDSSRDEPSIPQEQP</sequence>
<evidence type="ECO:0000256" key="1">
    <source>
        <dbReference type="SAM" id="MobiDB-lite"/>
    </source>
</evidence>
<gene>
    <name evidence="2" type="ORF">RAJCM14343_2655</name>
</gene>
<accession>A0ABQ0YLF2</accession>
<protein>
    <submittedName>
        <fullName evidence="2">Uncharacterized protein</fullName>
    </submittedName>
</protein>
<keyword evidence="3" id="KW-1185">Reference proteome</keyword>
<feature type="region of interest" description="Disordered" evidence="1">
    <location>
        <begin position="1"/>
        <end position="108"/>
    </location>
</feature>
<dbReference type="EMBL" id="BLAH01000084">
    <property type="protein sequence ID" value="GES37401.1"/>
    <property type="molecule type" value="Genomic_DNA"/>
</dbReference>